<dbReference type="GO" id="GO:0006120">
    <property type="term" value="P:mitochondrial electron transport, NADH to ubiquinone"/>
    <property type="evidence" value="ECO:0007669"/>
    <property type="project" value="InterPro"/>
</dbReference>
<dbReference type="InterPro" id="IPR019174">
    <property type="entry name" value="NADH_DH_b-subcmplx_su6"/>
</dbReference>
<dbReference type="OrthoDB" id="5824032at2759"/>
<gene>
    <name evidence="1" type="ORF">WH47_06238</name>
</gene>
<dbReference type="PANTHER" id="PTHR21106">
    <property type="entry name" value="NADH DEHYDROGENASE [UBIQUINONE] 1 BETA SUBCOMPLEX SUBUNIT 6"/>
    <property type="match status" value="1"/>
</dbReference>
<keyword evidence="2" id="KW-1185">Reference proteome</keyword>
<dbReference type="Proteomes" id="UP000053825">
    <property type="component" value="Unassembled WGS sequence"/>
</dbReference>
<dbReference type="GO" id="GO:0005739">
    <property type="term" value="C:mitochondrion"/>
    <property type="evidence" value="ECO:0007669"/>
    <property type="project" value="GOC"/>
</dbReference>
<name>A0A0L7RJP3_9HYME</name>
<organism evidence="1 2">
    <name type="scientific">Habropoda laboriosa</name>
    <dbReference type="NCBI Taxonomy" id="597456"/>
    <lineage>
        <taxon>Eukaryota</taxon>
        <taxon>Metazoa</taxon>
        <taxon>Ecdysozoa</taxon>
        <taxon>Arthropoda</taxon>
        <taxon>Hexapoda</taxon>
        <taxon>Insecta</taxon>
        <taxon>Pterygota</taxon>
        <taxon>Neoptera</taxon>
        <taxon>Endopterygota</taxon>
        <taxon>Hymenoptera</taxon>
        <taxon>Apocrita</taxon>
        <taxon>Aculeata</taxon>
        <taxon>Apoidea</taxon>
        <taxon>Anthophila</taxon>
        <taxon>Apidae</taxon>
        <taxon>Habropoda</taxon>
    </lineage>
</organism>
<sequence length="160" mass="18395">MASSDSSGVKPMTISGRLSSERERLIGMTDDERAFRARYLKSLELAPEEPITPEGLYKETYNPFRRFYRVPLNKFEAALKPILGATAASIARLTTARLLMTIVGIYGGWYYYKYNTATWMKHTGWRVIYTRDAEYPCEKDYPGLVKPKTWATDKFENSPI</sequence>
<reference evidence="1 2" key="1">
    <citation type="submission" date="2015-07" db="EMBL/GenBank/DDBJ databases">
        <title>The genome of Habropoda laboriosa.</title>
        <authorList>
            <person name="Pan H."/>
            <person name="Kapheim K."/>
        </authorList>
    </citation>
    <scope>NUCLEOTIDE SEQUENCE [LARGE SCALE GENOMIC DNA]</scope>
    <source>
        <strain evidence="1">0110345459</strain>
    </source>
</reference>
<evidence type="ECO:0000313" key="1">
    <source>
        <dbReference type="EMBL" id="KOC71177.1"/>
    </source>
</evidence>
<dbReference type="EMBL" id="KQ414578">
    <property type="protein sequence ID" value="KOC71177.1"/>
    <property type="molecule type" value="Genomic_DNA"/>
</dbReference>
<protein>
    <submittedName>
        <fullName evidence="1">Uncharacterized protein</fullName>
    </submittedName>
</protein>
<dbReference type="AlphaFoldDB" id="A0A0L7RJP3"/>
<dbReference type="PANTHER" id="PTHR21106:SF2">
    <property type="entry name" value="NADH DEHYDROGENASE [UBIQUINONE] 1 BETA SUBCOMPLEX SUBUNIT 6"/>
    <property type="match status" value="1"/>
</dbReference>
<evidence type="ECO:0000313" key="2">
    <source>
        <dbReference type="Proteomes" id="UP000053825"/>
    </source>
</evidence>
<accession>A0A0L7RJP3</accession>
<dbReference type="Pfam" id="PF09782">
    <property type="entry name" value="NDUF_B6"/>
    <property type="match status" value="1"/>
</dbReference>
<dbReference type="STRING" id="597456.A0A0L7RJP3"/>
<proteinExistence type="predicted"/>